<evidence type="ECO:0000313" key="1">
    <source>
        <dbReference type="EMBL" id="EFT83440.1"/>
    </source>
</evidence>
<name>E6K0V9_PARDN</name>
<evidence type="ECO:0008006" key="3">
    <source>
        <dbReference type="Google" id="ProtNLM"/>
    </source>
</evidence>
<proteinExistence type="predicted"/>
<protein>
    <recommendedName>
        <fullName evidence="3">DUF4125 domain-containing protein</fullName>
    </recommendedName>
</protein>
<keyword evidence="2" id="KW-1185">Reference proteome</keyword>
<organism evidence="1 2">
    <name type="scientific">Parascardovia denticolens DSM 10105 = JCM 12538</name>
    <dbReference type="NCBI Taxonomy" id="864564"/>
    <lineage>
        <taxon>Bacteria</taxon>
        <taxon>Bacillati</taxon>
        <taxon>Actinomycetota</taxon>
        <taxon>Actinomycetes</taxon>
        <taxon>Bifidobacteriales</taxon>
        <taxon>Bifidobacteriaceae</taxon>
        <taxon>Parascardovia</taxon>
    </lineage>
</organism>
<comment type="caution">
    <text evidence="1">The sequence shown here is derived from an EMBL/GenBank/DDBJ whole genome shotgun (WGS) entry which is preliminary data.</text>
</comment>
<evidence type="ECO:0000313" key="2">
    <source>
        <dbReference type="Proteomes" id="UP000004946"/>
    </source>
</evidence>
<accession>E6K0V9</accession>
<reference evidence="1 2" key="1">
    <citation type="submission" date="2010-12" db="EMBL/GenBank/DDBJ databases">
        <authorList>
            <person name="Muzny D."/>
            <person name="Qin X."/>
            <person name="Buhay C."/>
            <person name="Dugan-Rocha S."/>
            <person name="Ding Y."/>
            <person name="Chen G."/>
            <person name="Hawes A."/>
            <person name="Holder M."/>
            <person name="Jhangiani S."/>
            <person name="Johnson A."/>
            <person name="Khan Z."/>
            <person name="Li Z."/>
            <person name="Liu W."/>
            <person name="Liu X."/>
            <person name="Perez L."/>
            <person name="Shen H."/>
            <person name="Wang Q."/>
            <person name="Watt J."/>
            <person name="Xi L."/>
            <person name="Xin Y."/>
            <person name="Zhou J."/>
            <person name="Deng J."/>
            <person name="Jiang H."/>
            <person name="Liu Y."/>
            <person name="Qu J."/>
            <person name="Song X.-Z."/>
            <person name="Zhang L."/>
            <person name="Villasana D."/>
            <person name="Johnson A."/>
            <person name="Liu J."/>
            <person name="Liyanage D."/>
            <person name="Lorensuhewa L."/>
            <person name="Robinson T."/>
            <person name="Song A."/>
            <person name="Song B.-B."/>
            <person name="Dinh H."/>
            <person name="Thornton R."/>
            <person name="Coyle M."/>
            <person name="Francisco L."/>
            <person name="Jackson L."/>
            <person name="Javaid M."/>
            <person name="Korchina V."/>
            <person name="Kovar C."/>
            <person name="Mata R."/>
            <person name="Mathew T."/>
            <person name="Ngo R."/>
            <person name="Nguyen L."/>
            <person name="Nguyen N."/>
            <person name="Okwuonu G."/>
            <person name="Ongeri F."/>
            <person name="Pham C."/>
            <person name="Simmons D."/>
            <person name="Wilczek-Boney K."/>
            <person name="Hale W."/>
            <person name="Jakkamsetti A."/>
            <person name="Pham P."/>
            <person name="Ruth R."/>
            <person name="San Lucas F."/>
            <person name="Warren J."/>
            <person name="Zhang J."/>
            <person name="Zhao Z."/>
            <person name="Zhou C."/>
            <person name="Zhu D."/>
            <person name="Lee S."/>
            <person name="Bess C."/>
            <person name="Blankenburg K."/>
            <person name="Forbes L."/>
            <person name="Fu Q."/>
            <person name="Gubbala S."/>
            <person name="Hirani K."/>
            <person name="Jayaseelan J.C."/>
            <person name="Lara F."/>
            <person name="Munidasa M."/>
            <person name="Palculict T."/>
            <person name="Patil S."/>
            <person name="Pu L.-L."/>
            <person name="Saada N."/>
            <person name="Tang L."/>
            <person name="Weissenberger G."/>
            <person name="Zhu Y."/>
            <person name="Hemphill L."/>
            <person name="Shang Y."/>
            <person name="Youmans B."/>
            <person name="Ayvaz T."/>
            <person name="Ross M."/>
            <person name="Santibanez J."/>
            <person name="Aqrawi P."/>
            <person name="Gross S."/>
            <person name="Joshi V."/>
            <person name="Fowler G."/>
            <person name="Nazareth L."/>
            <person name="Reid J."/>
            <person name="Worley K."/>
            <person name="Petrosino J."/>
            <person name="Highlander S."/>
            <person name="Gibbs R."/>
        </authorList>
    </citation>
    <scope>NUCLEOTIDE SEQUENCE [LARGE SCALE GENOMIC DNA]</scope>
    <source>
        <strain evidence="1 2">DSM 10105</strain>
    </source>
</reference>
<gene>
    <name evidence="1" type="ORF">HMPREF0620_0445</name>
</gene>
<dbReference type="EMBL" id="AEON01000001">
    <property type="protein sequence ID" value="EFT83440.1"/>
    <property type="molecule type" value="Genomic_DNA"/>
</dbReference>
<dbReference type="eggNOG" id="ENOG5031HGC">
    <property type="taxonomic scope" value="Bacteria"/>
</dbReference>
<dbReference type="RefSeq" id="WP_006288860.1">
    <property type="nucleotide sequence ID" value="NZ_AP012333.1"/>
</dbReference>
<dbReference type="Pfam" id="PF13526">
    <property type="entry name" value="DUF4125"/>
    <property type="match status" value="1"/>
</dbReference>
<sequence>MMTGHNSDGEPELTDREFLDLAGKVVRHEWDQFQKVDNEGGRALCQGDWPTFHQMRLSQFLTWTAPLLLSYSRDLDQADREGRNLLTEKYARMMESTDRDYYLAHLRAFLPVLSQRRLDQQEGIIRTQVEWARAFTQDHPRLGSRMRRLTSAEDRPDSTSFETYLRGELGTYSQRTLDLYQAFVSHAKEEGINLTQQTVGWTVRMSGFSNLAEAEASPAE</sequence>
<dbReference type="InterPro" id="IPR025191">
    <property type="entry name" value="DUF4125"/>
</dbReference>
<dbReference type="AlphaFoldDB" id="E6K0V9"/>
<dbReference type="Proteomes" id="UP000004946">
    <property type="component" value="Chromosome"/>
</dbReference>
<dbReference type="HOGENOM" id="CLU_099036_0_0_11"/>